<proteinExistence type="predicted"/>
<comment type="caution">
    <text evidence="3">The sequence shown here is derived from an EMBL/GenBank/DDBJ whole genome shotgun (WGS) entry which is preliminary data.</text>
</comment>
<feature type="compositionally biased region" description="Low complexity" evidence="1">
    <location>
        <begin position="358"/>
        <end position="369"/>
    </location>
</feature>
<feature type="compositionally biased region" description="Basic and acidic residues" evidence="1">
    <location>
        <begin position="562"/>
        <end position="571"/>
    </location>
</feature>
<feature type="compositionally biased region" description="Low complexity" evidence="1">
    <location>
        <begin position="150"/>
        <end position="159"/>
    </location>
</feature>
<dbReference type="Proteomes" id="UP001044222">
    <property type="component" value="Unassembled WGS sequence"/>
</dbReference>
<evidence type="ECO:0000313" key="3">
    <source>
        <dbReference type="EMBL" id="KAG5856241.1"/>
    </source>
</evidence>
<accession>A0A9D3S978</accession>
<feature type="compositionally biased region" description="Acidic residues" evidence="1">
    <location>
        <begin position="251"/>
        <end position="265"/>
    </location>
</feature>
<keyword evidence="4" id="KW-1185">Reference proteome</keyword>
<feature type="compositionally biased region" description="Basic residues" evidence="1">
    <location>
        <begin position="470"/>
        <end position="482"/>
    </location>
</feature>
<feature type="compositionally biased region" description="Low complexity" evidence="1">
    <location>
        <begin position="399"/>
        <end position="410"/>
    </location>
</feature>
<evidence type="ECO:0000256" key="1">
    <source>
        <dbReference type="SAM" id="MobiDB-lite"/>
    </source>
</evidence>
<dbReference type="EMBL" id="JAFIRN010000001">
    <property type="protein sequence ID" value="KAG5856241.1"/>
    <property type="molecule type" value="Genomic_DNA"/>
</dbReference>
<dbReference type="CDD" id="cd22665">
    <property type="entry name" value="FHA_MDC1"/>
    <property type="match status" value="1"/>
</dbReference>
<feature type="compositionally biased region" description="Basic and acidic residues" evidence="1">
    <location>
        <begin position="292"/>
        <end position="304"/>
    </location>
</feature>
<dbReference type="InterPro" id="IPR000253">
    <property type="entry name" value="FHA_dom"/>
</dbReference>
<dbReference type="SUPFAM" id="SSF49879">
    <property type="entry name" value="SMAD/FHA domain"/>
    <property type="match status" value="1"/>
</dbReference>
<dbReference type="Pfam" id="PF00498">
    <property type="entry name" value="FHA"/>
    <property type="match status" value="1"/>
</dbReference>
<dbReference type="Gene3D" id="2.60.200.20">
    <property type="match status" value="1"/>
</dbReference>
<feature type="compositionally biased region" description="Pro residues" evidence="1">
    <location>
        <begin position="535"/>
        <end position="545"/>
    </location>
</feature>
<dbReference type="SMART" id="SM00240">
    <property type="entry name" value="FHA"/>
    <property type="match status" value="1"/>
</dbReference>
<dbReference type="InterPro" id="IPR008984">
    <property type="entry name" value="SMAD_FHA_dom_sf"/>
</dbReference>
<feature type="compositionally biased region" description="Low complexity" evidence="1">
    <location>
        <begin position="128"/>
        <end position="142"/>
    </location>
</feature>
<feature type="compositionally biased region" description="Acidic residues" evidence="1">
    <location>
        <begin position="10"/>
        <end position="22"/>
    </location>
</feature>
<sequence length="592" mass="63250">MDETQKLEDSFLEEEDEVVEEMDTGKEREPLAKLRVFNNEHFPETELPLFLGDNVLGRDPASCSLPLSARSVSKRHAVISIARLRGGDGRHGDGATEALLWDLGSMNGTRKGRLRLTPTCATPSARGTSWSSPTCPVSSSAAGEGGAGREAGASATAETGRGRGGPRRIARGCVSDSDSEGEISVRKERRAKLFVPDSDSPRESSLSCSTFLTPTSRFVPDSEEESSITPSSPGRLDRSRTGKTPKHVSDSDPDDEEEEDEEEEAGTNSHVDCAAKTLNAEPSGARPPVEPGRNEAAFKIRDSESDTDAEGEESAGNAPGAAGDKAVLPEAGPSTGPAARPEDFHLDSDTDAEDEADAAPASVPASVPARDQNAKPPAAVQQTDFHLDSDTDEEDEADAATASVPASVPARDQNAKPPAAVQQTDFHLDSDTDAGGRGGGYRRFGSRGERPARPRLPPVNPRSRTTTATRTRRRRDPSRPRPRPGLAILSDSDPDAEEDSQTAAPGGPIPRCSARAPARLESDSDTDLEERTPPSRSPRPNPSPTPETSTWTATRTWRTRRRTEAEERRAGGEACELHAAGIRYRPCRARLL</sequence>
<organism evidence="3 4">
    <name type="scientific">Anguilla anguilla</name>
    <name type="common">European freshwater eel</name>
    <name type="synonym">Muraena anguilla</name>
    <dbReference type="NCBI Taxonomy" id="7936"/>
    <lineage>
        <taxon>Eukaryota</taxon>
        <taxon>Metazoa</taxon>
        <taxon>Chordata</taxon>
        <taxon>Craniata</taxon>
        <taxon>Vertebrata</taxon>
        <taxon>Euteleostomi</taxon>
        <taxon>Actinopterygii</taxon>
        <taxon>Neopterygii</taxon>
        <taxon>Teleostei</taxon>
        <taxon>Anguilliformes</taxon>
        <taxon>Anguillidae</taxon>
        <taxon>Anguilla</taxon>
    </lineage>
</organism>
<reference evidence="3" key="1">
    <citation type="submission" date="2021-01" db="EMBL/GenBank/DDBJ databases">
        <title>A chromosome-scale assembly of European eel, Anguilla anguilla.</title>
        <authorList>
            <person name="Henkel C."/>
            <person name="Jong-Raadsen S.A."/>
            <person name="Dufour S."/>
            <person name="Weltzien F.-A."/>
            <person name="Palstra A.P."/>
            <person name="Pelster B."/>
            <person name="Spaink H.P."/>
            <person name="Van Den Thillart G.E."/>
            <person name="Jansen H."/>
            <person name="Zahm M."/>
            <person name="Klopp C."/>
            <person name="Cedric C."/>
            <person name="Louis A."/>
            <person name="Berthelot C."/>
            <person name="Parey E."/>
            <person name="Roest Crollius H."/>
            <person name="Montfort J."/>
            <person name="Robinson-Rechavi M."/>
            <person name="Bucao C."/>
            <person name="Bouchez O."/>
            <person name="Gislard M."/>
            <person name="Lluch J."/>
            <person name="Milhes M."/>
            <person name="Lampietro C."/>
            <person name="Lopez Roques C."/>
            <person name="Donnadieu C."/>
            <person name="Braasch I."/>
            <person name="Desvignes T."/>
            <person name="Postlethwait J."/>
            <person name="Bobe J."/>
            <person name="Guiguen Y."/>
            <person name="Dirks R."/>
        </authorList>
    </citation>
    <scope>NUCLEOTIDE SEQUENCE</scope>
    <source>
        <strain evidence="3">Tag_6206</strain>
        <tissue evidence="3">Liver</tissue>
    </source>
</reference>
<feature type="compositionally biased region" description="Polar residues" evidence="1">
    <location>
        <begin position="203"/>
        <end position="216"/>
    </location>
</feature>
<evidence type="ECO:0000259" key="2">
    <source>
        <dbReference type="PROSITE" id="PS50006"/>
    </source>
</evidence>
<name>A0A9D3S978_ANGAN</name>
<evidence type="ECO:0000313" key="4">
    <source>
        <dbReference type="Proteomes" id="UP001044222"/>
    </source>
</evidence>
<protein>
    <recommendedName>
        <fullName evidence="2">FHA domain-containing protein</fullName>
    </recommendedName>
</protein>
<gene>
    <name evidence="3" type="ORF">ANANG_G00005960</name>
</gene>
<dbReference type="AlphaFoldDB" id="A0A9D3S978"/>
<feature type="region of interest" description="Disordered" evidence="1">
    <location>
        <begin position="120"/>
        <end position="572"/>
    </location>
</feature>
<feature type="region of interest" description="Disordered" evidence="1">
    <location>
        <begin position="1"/>
        <end position="26"/>
    </location>
</feature>
<feature type="compositionally biased region" description="Low complexity" evidence="1">
    <location>
        <begin position="546"/>
        <end position="556"/>
    </location>
</feature>
<feature type="domain" description="FHA" evidence="2">
    <location>
        <begin position="54"/>
        <end position="116"/>
    </location>
</feature>
<dbReference type="PROSITE" id="PS50006">
    <property type="entry name" value="FHA_DOMAIN"/>
    <property type="match status" value="1"/>
</dbReference>